<evidence type="ECO:0000313" key="3">
    <source>
        <dbReference type="Proteomes" id="UP000055060"/>
    </source>
</evidence>
<dbReference type="RefSeq" id="WP_075072547.1">
    <property type="nucleotide sequence ID" value="NZ_DF967972.1"/>
</dbReference>
<dbReference type="OrthoDB" id="166268at2"/>
<dbReference type="AlphaFoldDB" id="A0A0S7B779"/>
<dbReference type="Proteomes" id="UP000055060">
    <property type="component" value="Unassembled WGS sequence"/>
</dbReference>
<evidence type="ECO:0000313" key="2">
    <source>
        <dbReference type="EMBL" id="GAP13196.1"/>
    </source>
</evidence>
<accession>A0A0S7B779</accession>
<feature type="transmembrane region" description="Helical" evidence="1">
    <location>
        <begin position="12"/>
        <end position="36"/>
    </location>
</feature>
<keyword evidence="3" id="KW-1185">Reference proteome</keyword>
<sequence>MNEILDVFRGPVLSLIFVIIALAGIIVTAAFAALIAQMGLLLRIRTREPQPQPSRTRSITYRMPAGAPVVRSPKHSVR</sequence>
<evidence type="ECO:0000256" key="1">
    <source>
        <dbReference type="SAM" id="Phobius"/>
    </source>
</evidence>
<name>A0A0S7B779_9CHLR</name>
<organism evidence="2">
    <name type="scientific">Longilinea arvoryzae</name>
    <dbReference type="NCBI Taxonomy" id="360412"/>
    <lineage>
        <taxon>Bacteria</taxon>
        <taxon>Bacillati</taxon>
        <taxon>Chloroflexota</taxon>
        <taxon>Anaerolineae</taxon>
        <taxon>Anaerolineales</taxon>
        <taxon>Anaerolineaceae</taxon>
        <taxon>Longilinea</taxon>
    </lineage>
</organism>
<protein>
    <submittedName>
        <fullName evidence="2">Uncharacterized protein</fullName>
    </submittedName>
</protein>
<dbReference type="STRING" id="360412.LARV_00947"/>
<proteinExistence type="predicted"/>
<dbReference type="EMBL" id="DF967972">
    <property type="protein sequence ID" value="GAP13196.1"/>
    <property type="molecule type" value="Genomic_DNA"/>
</dbReference>
<gene>
    <name evidence="2" type="ORF">LARV_00947</name>
</gene>
<keyword evidence="1" id="KW-1133">Transmembrane helix</keyword>
<keyword evidence="1" id="KW-0472">Membrane</keyword>
<reference evidence="2" key="1">
    <citation type="submission" date="2015-07" db="EMBL/GenBank/DDBJ databases">
        <title>Draft Genome Sequences of Anaerolinea thermolimosa IMO-1, Bellilinea caldifistulae GOMI-1, Leptolinea tardivitalis YMTK-2, Levilinea saccharolytica KIBI-1,Longilinea arvoryzae KOME-1, Previously Described as Members of the Anaerolineaceae (Chloroflexi).</title>
        <authorList>
            <person name="Sekiguchi Y."/>
            <person name="Ohashi A."/>
            <person name="Matsuura N."/>
            <person name="Tourlousse M.D."/>
        </authorList>
    </citation>
    <scope>NUCLEOTIDE SEQUENCE [LARGE SCALE GENOMIC DNA]</scope>
    <source>
        <strain evidence="2">KOME-1</strain>
    </source>
</reference>
<keyword evidence="1" id="KW-0812">Transmembrane</keyword>